<dbReference type="Pfam" id="PF01327">
    <property type="entry name" value="Pep_deformylase"/>
    <property type="match status" value="1"/>
</dbReference>
<dbReference type="EMBL" id="UINC01121223">
    <property type="protein sequence ID" value="SVC96230.1"/>
    <property type="molecule type" value="Genomic_DNA"/>
</dbReference>
<name>A0A382RFR4_9ZZZZ</name>
<dbReference type="HAMAP" id="MF_00163">
    <property type="entry name" value="Pep_deformylase"/>
    <property type="match status" value="1"/>
</dbReference>
<dbReference type="InterPro" id="IPR036821">
    <property type="entry name" value="Peptide_deformylase_sf"/>
</dbReference>
<evidence type="ECO:0000256" key="1">
    <source>
        <dbReference type="ARBA" id="ARBA00010759"/>
    </source>
</evidence>
<accession>A0A382RFR4</accession>
<dbReference type="PANTHER" id="PTHR10458">
    <property type="entry name" value="PEPTIDE DEFORMYLASE"/>
    <property type="match status" value="1"/>
</dbReference>
<dbReference type="Gene3D" id="3.90.45.10">
    <property type="entry name" value="Peptide deformylase"/>
    <property type="match status" value="1"/>
</dbReference>
<sequence length="172" mass="19853">MICELVKEDDPYLREVPDVFDFDSPQVDPEKLEKQLLENMFHYRGFGLSANQLGIPVTAFAMMVDRDPLVVFNPEIIEYSDETTYIKEGCLSFPGLYVAIERAYGVSTRFQLASGEEQSGNFIELSARCFQHESEHMDGEIFIDNVSGFKLRAAMRKRKLILKRLKKQQEKE</sequence>
<gene>
    <name evidence="2" type="ORF">METZ01_LOCUS349084</name>
</gene>
<dbReference type="SUPFAM" id="SSF56420">
    <property type="entry name" value="Peptide deformylase"/>
    <property type="match status" value="1"/>
</dbReference>
<dbReference type="PANTHER" id="PTHR10458:SF22">
    <property type="entry name" value="PEPTIDE DEFORMYLASE"/>
    <property type="match status" value="1"/>
</dbReference>
<dbReference type="InterPro" id="IPR023635">
    <property type="entry name" value="Peptide_deformylase"/>
</dbReference>
<organism evidence="2">
    <name type="scientific">marine metagenome</name>
    <dbReference type="NCBI Taxonomy" id="408172"/>
    <lineage>
        <taxon>unclassified sequences</taxon>
        <taxon>metagenomes</taxon>
        <taxon>ecological metagenomes</taxon>
    </lineage>
</organism>
<evidence type="ECO:0000313" key="2">
    <source>
        <dbReference type="EMBL" id="SVC96230.1"/>
    </source>
</evidence>
<dbReference type="PRINTS" id="PR01576">
    <property type="entry name" value="PDEFORMYLASE"/>
</dbReference>
<comment type="similarity">
    <text evidence="1">Belongs to the polypeptide deformylase family.</text>
</comment>
<dbReference type="AlphaFoldDB" id="A0A382RFR4"/>
<proteinExistence type="inferred from homology"/>
<dbReference type="GO" id="GO:0042586">
    <property type="term" value="F:peptide deformylase activity"/>
    <property type="evidence" value="ECO:0007669"/>
    <property type="project" value="InterPro"/>
</dbReference>
<evidence type="ECO:0008006" key="3">
    <source>
        <dbReference type="Google" id="ProtNLM"/>
    </source>
</evidence>
<dbReference type="PIRSF" id="PIRSF004749">
    <property type="entry name" value="Pep_def"/>
    <property type="match status" value="1"/>
</dbReference>
<protein>
    <recommendedName>
        <fullName evidence="3">Peptide deformylase</fullName>
    </recommendedName>
</protein>
<reference evidence="2" key="1">
    <citation type="submission" date="2018-05" db="EMBL/GenBank/DDBJ databases">
        <authorList>
            <person name="Lanie J.A."/>
            <person name="Ng W.-L."/>
            <person name="Kazmierczak K.M."/>
            <person name="Andrzejewski T.M."/>
            <person name="Davidsen T.M."/>
            <person name="Wayne K.J."/>
            <person name="Tettelin H."/>
            <person name="Glass J.I."/>
            <person name="Rusch D."/>
            <person name="Podicherti R."/>
            <person name="Tsui H.-C.T."/>
            <person name="Winkler M.E."/>
        </authorList>
    </citation>
    <scope>NUCLEOTIDE SEQUENCE</scope>
</reference>